<evidence type="ECO:0000256" key="1">
    <source>
        <dbReference type="ARBA" id="ARBA00005836"/>
    </source>
</evidence>
<evidence type="ECO:0000313" key="8">
    <source>
        <dbReference type="Proteomes" id="UP001589647"/>
    </source>
</evidence>
<dbReference type="Pfam" id="PF01523">
    <property type="entry name" value="PmbA_TldD_1st"/>
    <property type="match status" value="1"/>
</dbReference>
<dbReference type="Gene3D" id="3.30.2290.10">
    <property type="entry name" value="PmbA/TldD superfamily"/>
    <property type="match status" value="1"/>
</dbReference>
<keyword evidence="2" id="KW-0645">Protease</keyword>
<evidence type="ECO:0000256" key="3">
    <source>
        <dbReference type="ARBA" id="ARBA00022801"/>
    </source>
</evidence>
<gene>
    <name evidence="7" type="ORF">ACFFV7_08205</name>
</gene>
<comment type="similarity">
    <text evidence="1">Belongs to the peptidase U62 family.</text>
</comment>
<evidence type="ECO:0000259" key="5">
    <source>
        <dbReference type="Pfam" id="PF01523"/>
    </source>
</evidence>
<sequence>MRQIDADFLELPLRQLADAALQRARDLGAEHADFRLERVRAETLSLYDARLEGALDADDLGYAVRVVKGGTWGFAAGIHLTPQAAAAVAEQAVRVAEVSAPINREPIELAPEPVHGEAVWVSDYDVDPFEVASSDKVALLADWSAGLLKGADHVSARLLQVKEQKFYADTAGTVTTQQRVRVHPSLNAMKAYEGGFDDMSTIAPPVGRGYEYLTGTGWDWAAELARLPELLAEKLAAPSVEAGDYDLVVDPSNLWLTIHESIGHATELDRALGYEAAYAGTSFATFDQLGELVYGSPLMNVTGDRTVTHGLATVGYDDEGVQGQSFDIVKDGVLVGYQLDRRMALMKGFGRSNGCAFADSPGHMPIQRMANVSLAPAPGGPSTEELIAGVERGLYIVGDKSWSIDMQRYNFQFTGQRAYKISHGKLAGQVRDFAYQATTTDFWQSMEAVGGPGTYVLGGAFNCGKGQPGQVAPVSHGCPSALFRGVRILNTVQEGGK</sequence>
<comment type="caution">
    <text evidence="7">The sequence shown here is derived from an EMBL/GenBank/DDBJ whole genome shotgun (WGS) entry which is preliminary data.</text>
</comment>
<evidence type="ECO:0000256" key="2">
    <source>
        <dbReference type="ARBA" id="ARBA00022670"/>
    </source>
</evidence>
<dbReference type="Pfam" id="PF19289">
    <property type="entry name" value="PmbA_TldD_3rd"/>
    <property type="match status" value="1"/>
</dbReference>
<proteinExistence type="inferred from homology"/>
<dbReference type="EMBL" id="JBHMEI010000004">
    <property type="protein sequence ID" value="MFB9201166.1"/>
    <property type="molecule type" value="Genomic_DNA"/>
</dbReference>
<name>A0ABV5I9M1_9ACTN</name>
<dbReference type="PANTHER" id="PTHR30624">
    <property type="entry name" value="UNCHARACTERIZED PROTEIN TLDD AND PMBA"/>
    <property type="match status" value="1"/>
</dbReference>
<dbReference type="InterPro" id="IPR035068">
    <property type="entry name" value="TldD/PmbA_N"/>
</dbReference>
<feature type="domain" description="Metalloprotease TldD/E C-terminal" evidence="6">
    <location>
        <begin position="243"/>
        <end position="488"/>
    </location>
</feature>
<evidence type="ECO:0000259" key="6">
    <source>
        <dbReference type="Pfam" id="PF19289"/>
    </source>
</evidence>
<dbReference type="InterPro" id="IPR051463">
    <property type="entry name" value="Peptidase_U62_metallo"/>
</dbReference>
<keyword evidence="8" id="KW-1185">Reference proteome</keyword>
<dbReference type="RefSeq" id="WP_125642497.1">
    <property type="nucleotide sequence ID" value="NZ_BMRC01000012.1"/>
</dbReference>
<accession>A0ABV5I9M1</accession>
<dbReference type="InterPro" id="IPR045569">
    <property type="entry name" value="Metalloprtase-TldD/E_C"/>
</dbReference>
<feature type="domain" description="Metalloprotease TldD/E N-terminal" evidence="5">
    <location>
        <begin position="32"/>
        <end position="96"/>
    </location>
</feature>
<dbReference type="Proteomes" id="UP001589647">
    <property type="component" value="Unassembled WGS sequence"/>
</dbReference>
<dbReference type="PANTHER" id="PTHR30624:SF10">
    <property type="entry name" value="CONSERVED PROTEIN"/>
    <property type="match status" value="1"/>
</dbReference>
<organism evidence="7 8">
    <name type="scientific">Nonomuraea spiralis</name>
    <dbReference type="NCBI Taxonomy" id="46182"/>
    <lineage>
        <taxon>Bacteria</taxon>
        <taxon>Bacillati</taxon>
        <taxon>Actinomycetota</taxon>
        <taxon>Actinomycetes</taxon>
        <taxon>Streptosporangiales</taxon>
        <taxon>Streptosporangiaceae</taxon>
        <taxon>Nonomuraea</taxon>
    </lineage>
</organism>
<dbReference type="InterPro" id="IPR036059">
    <property type="entry name" value="TldD/PmbA_sf"/>
</dbReference>
<protein>
    <submittedName>
        <fullName evidence="7">TldD/PmbA family protein</fullName>
    </submittedName>
</protein>
<dbReference type="InterPro" id="IPR002510">
    <property type="entry name" value="Metalloprtase-TldD/E_N"/>
</dbReference>
<evidence type="ECO:0000313" key="7">
    <source>
        <dbReference type="EMBL" id="MFB9201166.1"/>
    </source>
</evidence>
<dbReference type="SUPFAM" id="SSF111283">
    <property type="entry name" value="Putative modulator of DNA gyrase, PmbA/TldD"/>
    <property type="match status" value="1"/>
</dbReference>
<evidence type="ECO:0000256" key="4">
    <source>
        <dbReference type="ARBA" id="ARBA00023049"/>
    </source>
</evidence>
<reference evidence="7 8" key="1">
    <citation type="submission" date="2024-09" db="EMBL/GenBank/DDBJ databases">
        <authorList>
            <person name="Sun Q."/>
            <person name="Mori K."/>
        </authorList>
    </citation>
    <scope>NUCLEOTIDE SEQUENCE [LARGE SCALE GENOMIC DNA]</scope>
    <source>
        <strain evidence="7 8">CCM 3426</strain>
    </source>
</reference>
<keyword evidence="4" id="KW-0482">Metalloprotease</keyword>
<keyword evidence="3" id="KW-0378">Hydrolase</keyword>